<name>A0A1Y2CG25_9FUNG</name>
<feature type="chain" id="PRO_5011965740" evidence="3">
    <location>
        <begin position="16"/>
        <end position="133"/>
    </location>
</feature>
<reference evidence="4 5" key="1">
    <citation type="submission" date="2016-08" db="EMBL/GenBank/DDBJ databases">
        <title>A Parts List for Fungal Cellulosomes Revealed by Comparative Genomics.</title>
        <authorList>
            <consortium name="DOE Joint Genome Institute"/>
            <person name="Haitjema C.H."/>
            <person name="Gilmore S.P."/>
            <person name="Henske J.K."/>
            <person name="Solomon K.V."/>
            <person name="De Groot R."/>
            <person name="Kuo A."/>
            <person name="Mondo S.J."/>
            <person name="Salamov A.A."/>
            <person name="Labutti K."/>
            <person name="Zhao Z."/>
            <person name="Chiniquy J."/>
            <person name="Barry K."/>
            <person name="Brewer H.M."/>
            <person name="Purvine S.O."/>
            <person name="Wright A.T."/>
            <person name="Boxma B."/>
            <person name="Van Alen T."/>
            <person name="Hackstein J.H."/>
            <person name="Baker S.E."/>
            <person name="Grigoriev I.V."/>
            <person name="O'Malley M.A."/>
        </authorList>
    </citation>
    <scope>NUCLEOTIDE SEQUENCE [LARGE SCALE GENOMIC DNA]</scope>
    <source>
        <strain evidence="4 5">G1</strain>
    </source>
</reference>
<dbReference type="Gene3D" id="2.60.34.10">
    <property type="entry name" value="Substrate Binding Domain Of DNAk, Chain A, domain 1"/>
    <property type="match status" value="1"/>
</dbReference>
<dbReference type="SUPFAM" id="SSF53067">
    <property type="entry name" value="Actin-like ATPase domain"/>
    <property type="match status" value="1"/>
</dbReference>
<keyword evidence="5" id="KW-1185">Reference proteome</keyword>
<evidence type="ECO:0000313" key="5">
    <source>
        <dbReference type="Proteomes" id="UP000193920"/>
    </source>
</evidence>
<dbReference type="GO" id="GO:0140662">
    <property type="term" value="F:ATP-dependent protein folding chaperone"/>
    <property type="evidence" value="ECO:0007669"/>
    <property type="project" value="InterPro"/>
</dbReference>
<sequence length="133" mass="15075">MQLLLLLISEVKVIAGDTHLSGKDFDNRLVNNFIQVFKRKYKKDLSTNLRSLQINSDLLRKVIGPVKKVFKDSILDKLRRFNLIPPIPRDVPQIEVTFDIDVNGILNVSALDKATGGFNKITITNNNGRLCKE</sequence>
<evidence type="ECO:0000256" key="1">
    <source>
        <dbReference type="ARBA" id="ARBA00022741"/>
    </source>
</evidence>
<evidence type="ECO:0000256" key="2">
    <source>
        <dbReference type="ARBA" id="ARBA00022840"/>
    </source>
</evidence>
<organism evidence="4 5">
    <name type="scientific">Neocallimastix californiae</name>
    <dbReference type="NCBI Taxonomy" id="1754190"/>
    <lineage>
        <taxon>Eukaryota</taxon>
        <taxon>Fungi</taxon>
        <taxon>Fungi incertae sedis</taxon>
        <taxon>Chytridiomycota</taxon>
        <taxon>Chytridiomycota incertae sedis</taxon>
        <taxon>Neocallimastigomycetes</taxon>
        <taxon>Neocallimastigales</taxon>
        <taxon>Neocallimastigaceae</taxon>
        <taxon>Neocallimastix</taxon>
    </lineage>
</organism>
<gene>
    <name evidence="4" type="ORF">LY90DRAFT_509386</name>
</gene>
<comment type="caution">
    <text evidence="4">The sequence shown here is derived from an EMBL/GenBank/DDBJ whole genome shotgun (WGS) entry which is preliminary data.</text>
</comment>
<dbReference type="EMBL" id="MCOG01000110">
    <property type="protein sequence ID" value="ORY45774.1"/>
    <property type="molecule type" value="Genomic_DNA"/>
</dbReference>
<dbReference type="InterPro" id="IPR013126">
    <property type="entry name" value="Hsp_70_fam"/>
</dbReference>
<proteinExistence type="predicted"/>
<dbReference type="InterPro" id="IPR029047">
    <property type="entry name" value="HSP70_peptide-bd_sf"/>
</dbReference>
<dbReference type="InterPro" id="IPR043129">
    <property type="entry name" value="ATPase_NBD"/>
</dbReference>
<feature type="signal peptide" evidence="3">
    <location>
        <begin position="1"/>
        <end position="15"/>
    </location>
</feature>
<keyword evidence="2" id="KW-0067">ATP-binding</keyword>
<dbReference type="Pfam" id="PF00012">
    <property type="entry name" value="HSP70"/>
    <property type="match status" value="2"/>
</dbReference>
<keyword evidence="1" id="KW-0547">Nucleotide-binding</keyword>
<dbReference type="GO" id="GO:0005524">
    <property type="term" value="F:ATP binding"/>
    <property type="evidence" value="ECO:0007669"/>
    <property type="project" value="UniProtKB-KW"/>
</dbReference>
<evidence type="ECO:0000313" key="4">
    <source>
        <dbReference type="EMBL" id="ORY45774.1"/>
    </source>
</evidence>
<dbReference type="PANTHER" id="PTHR19375">
    <property type="entry name" value="HEAT SHOCK PROTEIN 70KDA"/>
    <property type="match status" value="1"/>
</dbReference>
<dbReference type="AlphaFoldDB" id="A0A1Y2CG25"/>
<evidence type="ECO:0000256" key="3">
    <source>
        <dbReference type="SAM" id="SignalP"/>
    </source>
</evidence>
<keyword evidence="3" id="KW-0732">Signal</keyword>
<accession>A0A1Y2CG25</accession>
<dbReference type="Gene3D" id="3.90.640.10">
    <property type="entry name" value="Actin, Chain A, domain 4"/>
    <property type="match status" value="1"/>
</dbReference>
<dbReference type="STRING" id="1754190.A0A1Y2CG25"/>
<dbReference type="PRINTS" id="PR00301">
    <property type="entry name" value="HEATSHOCK70"/>
</dbReference>
<dbReference type="OrthoDB" id="3260447at2759"/>
<dbReference type="SUPFAM" id="SSF100920">
    <property type="entry name" value="Heat shock protein 70kD (HSP70), peptide-binding domain"/>
    <property type="match status" value="1"/>
</dbReference>
<protein>
    <submittedName>
        <fullName evidence="4">HSP70-domain-containing protein</fullName>
    </submittedName>
</protein>
<dbReference type="Proteomes" id="UP000193920">
    <property type="component" value="Unassembled WGS sequence"/>
</dbReference>
<dbReference type="Gene3D" id="3.30.420.40">
    <property type="match status" value="1"/>
</dbReference>